<evidence type="ECO:0000256" key="3">
    <source>
        <dbReference type="ARBA" id="ARBA00023242"/>
    </source>
</evidence>
<dbReference type="PANTHER" id="PTHR32194">
    <property type="entry name" value="METALLOPROTEASE TLDD"/>
    <property type="match status" value="1"/>
</dbReference>
<dbReference type="STRING" id="36022.A0A061ATB1"/>
<organism evidence="5">
    <name type="scientific">Cyberlindnera fabianii</name>
    <name type="common">Yeast</name>
    <name type="synonym">Hansenula fabianii</name>
    <dbReference type="NCBI Taxonomy" id="36022"/>
    <lineage>
        <taxon>Eukaryota</taxon>
        <taxon>Fungi</taxon>
        <taxon>Dikarya</taxon>
        <taxon>Ascomycota</taxon>
        <taxon>Saccharomycotina</taxon>
        <taxon>Saccharomycetes</taxon>
        <taxon>Phaffomycetales</taxon>
        <taxon>Phaffomycetaceae</taxon>
        <taxon>Cyberlindnera</taxon>
    </lineage>
</organism>
<dbReference type="InterPro" id="IPR016050">
    <property type="entry name" value="Proteasome_bsu_CS"/>
</dbReference>
<dbReference type="PANTHER" id="PTHR32194:SF6">
    <property type="entry name" value="PROTEASOME SUBUNIT BETA"/>
    <property type="match status" value="1"/>
</dbReference>
<keyword evidence="1 4" id="KW-0963">Cytoplasm</keyword>
<dbReference type="FunFam" id="3.60.20.10:FF:000014">
    <property type="entry name" value="Proteasome subunit beta type-7"/>
    <property type="match status" value="1"/>
</dbReference>
<comment type="function">
    <text evidence="4">Non-catalytic component of the proteasome.</text>
</comment>
<dbReference type="PROSITE" id="PS51476">
    <property type="entry name" value="PROTEASOME_BETA_2"/>
    <property type="match status" value="1"/>
</dbReference>
<accession>A0A061ATB1</accession>
<dbReference type="SUPFAM" id="SSF56235">
    <property type="entry name" value="N-terminal nucleophile aminohydrolases (Ntn hydrolases)"/>
    <property type="match status" value="1"/>
</dbReference>
<dbReference type="OMA" id="QPIMRRY"/>
<reference evidence="5" key="1">
    <citation type="journal article" date="2014" name="Genome Announc.">
        <title>Genome sequence of the yeast Cyberlindnera fabianii (Hansenula fabianii).</title>
        <authorList>
            <person name="Freel K.C."/>
            <person name="Sarilar V."/>
            <person name="Neuveglise C."/>
            <person name="Devillers H."/>
            <person name="Friedrich A."/>
            <person name="Schacherer J."/>
        </authorList>
    </citation>
    <scope>NUCLEOTIDE SEQUENCE</scope>
    <source>
        <strain evidence="5">YJS4271</strain>
    </source>
</reference>
<dbReference type="VEuPathDB" id="FungiDB:BON22_0183"/>
<reference evidence="7" key="2">
    <citation type="journal article" date="2017" name="Genome Announc.">
        <title>Genome sequences of Cyberlindnera fabianii 65, Pichia kudriavzevii 129, and Saccharomyces cerevisiae 131 isolated from fermented masau fruits in Zimbabwe.</title>
        <authorList>
            <person name="van Rijswijck I.M.H."/>
            <person name="Derks M.F.L."/>
            <person name="Abee T."/>
            <person name="de Ridder D."/>
            <person name="Smid E.J."/>
        </authorList>
    </citation>
    <scope>NUCLEOTIDE SEQUENCE [LARGE SCALE GENOMIC DNA]</scope>
    <source>
        <strain evidence="7">65</strain>
    </source>
</reference>
<evidence type="ECO:0000256" key="1">
    <source>
        <dbReference type="ARBA" id="ARBA00022490"/>
    </source>
</evidence>
<keyword evidence="3 4" id="KW-0539">Nucleus</keyword>
<evidence type="ECO:0000256" key="2">
    <source>
        <dbReference type="ARBA" id="ARBA00022942"/>
    </source>
</evidence>
<dbReference type="PROSITE" id="PS00854">
    <property type="entry name" value="PROTEASOME_BETA_1"/>
    <property type="match status" value="1"/>
</dbReference>
<evidence type="ECO:0000313" key="7">
    <source>
        <dbReference type="Proteomes" id="UP000189513"/>
    </source>
</evidence>
<dbReference type="GO" id="GO:0010499">
    <property type="term" value="P:proteasomal ubiquitin-independent protein catabolic process"/>
    <property type="evidence" value="ECO:0007669"/>
    <property type="project" value="UniProtKB-ARBA"/>
</dbReference>
<dbReference type="InterPro" id="IPR016295">
    <property type="entry name" value="Proteasome_beta4"/>
</dbReference>
<dbReference type="InterPro" id="IPR029055">
    <property type="entry name" value="Ntn_hydrolases_N"/>
</dbReference>
<dbReference type="InterPro" id="IPR023333">
    <property type="entry name" value="Proteasome_suB-type"/>
</dbReference>
<dbReference type="CDD" id="cd03760">
    <property type="entry name" value="proteasome_beta_type_4"/>
    <property type="match status" value="1"/>
</dbReference>
<dbReference type="Pfam" id="PF00227">
    <property type="entry name" value="Proteasome"/>
    <property type="match status" value="1"/>
</dbReference>
<gene>
    <name evidence="6" type="ORF">BON22_0183</name>
    <name evidence="5" type="ORF">CYFA0S_02e03466g</name>
</gene>
<name>A0A061ATB1_CYBFA</name>
<protein>
    <recommendedName>
        <fullName evidence="4">Proteasome subunit beta</fullName>
    </recommendedName>
</protein>
<dbReference type="EMBL" id="MPUK01000001">
    <property type="protein sequence ID" value="ONH70026.1"/>
    <property type="molecule type" value="Genomic_DNA"/>
</dbReference>
<sequence>MDHDPYKWGRPSDATYGAYNTAIANASPSTQPSHSMPTMNTQQPIVTGTSVVSMKFKDGIIIAADNLGSYGSLARFTDVERLFPVGQDCVVGVSGDLSDMQALERILDDLETEHGYDSDGHSLRASHVHSYLQKVFYHRRSKMDPLWNSVIVAGIDDGKPFLKYVDLLGVTYGAPTLATGFGAYLAIPILRKVLFKEEEVENIDEETARKTIEECMKVLYYRDARSLDKYSLITISKDKGVVFEKNLRSENQSWRFAKDIKGYGTQTV</sequence>
<comment type="subcellular location">
    <subcellularLocation>
        <location evidence="4">Cytoplasm</location>
    </subcellularLocation>
    <subcellularLocation>
        <location evidence="4">Nucleus</location>
    </subcellularLocation>
</comment>
<dbReference type="GO" id="GO:0019774">
    <property type="term" value="C:proteasome core complex, beta-subunit complex"/>
    <property type="evidence" value="ECO:0007669"/>
    <property type="project" value="UniProtKB-UniRule"/>
</dbReference>
<evidence type="ECO:0000256" key="4">
    <source>
        <dbReference type="PIRNR" id="PIRNR001213"/>
    </source>
</evidence>
<dbReference type="PIRSF" id="PIRSF001213">
    <property type="entry name" value="Psome_endopept_beta"/>
    <property type="match status" value="1"/>
</dbReference>
<dbReference type="InterPro" id="IPR001353">
    <property type="entry name" value="Proteasome_sua/b"/>
</dbReference>
<keyword evidence="7" id="KW-1185">Reference proteome</keyword>
<proteinExistence type="inferred from homology"/>
<reference evidence="6" key="3">
    <citation type="submission" date="2017-01" db="EMBL/GenBank/DDBJ databases">
        <authorList>
            <person name="Mah S.A."/>
            <person name="Swanson W.J."/>
            <person name="Moy G.W."/>
            <person name="Vacquier V.D."/>
        </authorList>
    </citation>
    <scope>NUCLEOTIDE SEQUENCE [LARGE SCALE GENOMIC DNA]</scope>
    <source>
        <strain evidence="6">65</strain>
    </source>
</reference>
<evidence type="ECO:0000313" key="6">
    <source>
        <dbReference type="EMBL" id="ONH70026.1"/>
    </source>
</evidence>
<dbReference type="OrthoDB" id="10248542at2759"/>
<evidence type="ECO:0000313" key="5">
    <source>
        <dbReference type="EMBL" id="CDR38594.1"/>
    </source>
</evidence>
<dbReference type="EMBL" id="LK052887">
    <property type="protein sequence ID" value="CDR38594.1"/>
    <property type="molecule type" value="Genomic_DNA"/>
</dbReference>
<comment type="similarity">
    <text evidence="4">Belongs to the peptidase T1B family.</text>
</comment>
<dbReference type="GO" id="GO:0005634">
    <property type="term" value="C:nucleus"/>
    <property type="evidence" value="ECO:0007669"/>
    <property type="project" value="UniProtKB-SubCell"/>
</dbReference>
<dbReference type="GO" id="GO:0005737">
    <property type="term" value="C:cytoplasm"/>
    <property type="evidence" value="ECO:0007669"/>
    <property type="project" value="UniProtKB-SubCell"/>
</dbReference>
<dbReference type="GO" id="GO:0043161">
    <property type="term" value="P:proteasome-mediated ubiquitin-dependent protein catabolic process"/>
    <property type="evidence" value="ECO:0007669"/>
    <property type="project" value="UniProtKB-ARBA"/>
</dbReference>
<dbReference type="Gene3D" id="3.60.20.10">
    <property type="entry name" value="Glutamine Phosphoribosylpyrophosphate, subunit 1, domain 1"/>
    <property type="match status" value="1"/>
</dbReference>
<keyword evidence="2 4" id="KW-0647">Proteasome</keyword>
<dbReference type="AlphaFoldDB" id="A0A061ATB1"/>
<dbReference type="Proteomes" id="UP000189513">
    <property type="component" value="Unassembled WGS sequence"/>
</dbReference>